<reference evidence="2 3" key="1">
    <citation type="submission" date="2019-07" db="EMBL/GenBank/DDBJ databases">
        <title>The pathways for chlorine oxyanion respiration interact through the shared metabolite chlorate.</title>
        <authorList>
            <person name="Barnum T.P."/>
            <person name="Cheng Y."/>
            <person name="Hill K.A."/>
            <person name="Lucas L.N."/>
            <person name="Carlson H.K."/>
            <person name="Coates J.D."/>
        </authorList>
    </citation>
    <scope>NUCLEOTIDE SEQUENCE [LARGE SCALE GENOMIC DNA]</scope>
    <source>
        <strain evidence="2 3">SFB-1</strain>
    </source>
</reference>
<feature type="compositionally biased region" description="Basic and acidic residues" evidence="1">
    <location>
        <begin position="1"/>
        <end position="16"/>
    </location>
</feature>
<dbReference type="EMBL" id="VMNI01000005">
    <property type="protein sequence ID" value="TVO78547.1"/>
    <property type="molecule type" value="Genomic_DNA"/>
</dbReference>
<organism evidence="2 3">
    <name type="scientific">Denitromonas halophila</name>
    <dbReference type="NCBI Taxonomy" id="1629404"/>
    <lineage>
        <taxon>Bacteria</taxon>
        <taxon>Pseudomonadati</taxon>
        <taxon>Pseudomonadota</taxon>
        <taxon>Betaproteobacteria</taxon>
        <taxon>Rhodocyclales</taxon>
        <taxon>Zoogloeaceae</taxon>
        <taxon>Denitromonas</taxon>
    </lineage>
</organism>
<protein>
    <submittedName>
        <fullName evidence="2">Uncharacterized protein</fullName>
    </submittedName>
</protein>
<dbReference type="Proteomes" id="UP000318349">
    <property type="component" value="Unassembled WGS sequence"/>
</dbReference>
<comment type="caution">
    <text evidence="2">The sequence shown here is derived from an EMBL/GenBank/DDBJ whole genome shotgun (WGS) entry which is preliminary data.</text>
</comment>
<dbReference type="AlphaFoldDB" id="A0A558EQK5"/>
<accession>A0A558EQK5</accession>
<proteinExistence type="predicted"/>
<feature type="region of interest" description="Disordered" evidence="1">
    <location>
        <begin position="1"/>
        <end position="47"/>
    </location>
</feature>
<feature type="compositionally biased region" description="Basic residues" evidence="1">
    <location>
        <begin position="17"/>
        <end position="38"/>
    </location>
</feature>
<gene>
    <name evidence="2" type="ORF">FHP89_04985</name>
</gene>
<evidence type="ECO:0000256" key="1">
    <source>
        <dbReference type="SAM" id="MobiDB-lite"/>
    </source>
</evidence>
<evidence type="ECO:0000313" key="3">
    <source>
        <dbReference type="Proteomes" id="UP000318349"/>
    </source>
</evidence>
<evidence type="ECO:0000313" key="2">
    <source>
        <dbReference type="EMBL" id="TVO78547.1"/>
    </source>
</evidence>
<name>A0A558EQK5_9RHOO</name>
<sequence>MRHDDRHDQRRHEPARRARRPRQSRCRPCHFGRRHRPRPGQPAACATRPNLTHDHCVTKVTDAPHRGAV</sequence>